<feature type="domain" description="ABC3 transporter permease C-terminal" evidence="8">
    <location>
        <begin position="287"/>
        <end position="400"/>
    </location>
</feature>
<dbReference type="InterPro" id="IPR003838">
    <property type="entry name" value="ABC3_permease_C"/>
</dbReference>
<protein>
    <submittedName>
        <fullName evidence="10">ABC transporter permease</fullName>
    </submittedName>
</protein>
<keyword evidence="4 7" id="KW-1133">Transmembrane helix</keyword>
<keyword evidence="3 7" id="KW-0812">Transmembrane</keyword>
<dbReference type="Proteomes" id="UP001144341">
    <property type="component" value="Unassembled WGS sequence"/>
</dbReference>
<keyword evidence="11" id="KW-1185">Reference proteome</keyword>
<accession>A0ABT4KV41</accession>
<evidence type="ECO:0000313" key="11">
    <source>
        <dbReference type="Proteomes" id="UP001144341"/>
    </source>
</evidence>
<feature type="transmembrane region" description="Helical" evidence="7">
    <location>
        <begin position="373"/>
        <end position="392"/>
    </location>
</feature>
<keyword evidence="5 7" id="KW-0472">Membrane</keyword>
<proteinExistence type="inferred from homology"/>
<evidence type="ECO:0000256" key="2">
    <source>
        <dbReference type="ARBA" id="ARBA00022475"/>
    </source>
</evidence>
<feature type="transmembrane region" description="Helical" evidence="7">
    <location>
        <begin position="21"/>
        <end position="42"/>
    </location>
</feature>
<evidence type="ECO:0000256" key="1">
    <source>
        <dbReference type="ARBA" id="ARBA00004651"/>
    </source>
</evidence>
<comment type="similarity">
    <text evidence="6">Belongs to the ABC-4 integral membrane protein family.</text>
</comment>
<evidence type="ECO:0000259" key="8">
    <source>
        <dbReference type="Pfam" id="PF02687"/>
    </source>
</evidence>
<keyword evidence="2" id="KW-1003">Cell membrane</keyword>
<name>A0ABT4KV41_9SPHI</name>
<evidence type="ECO:0000256" key="6">
    <source>
        <dbReference type="ARBA" id="ARBA00038076"/>
    </source>
</evidence>
<sequence>MAITNLLRLAFLALQRNKLRSFLTMLGIIIGVAAVIAMMAIGEGSKQSIRSSLSGMGSNTITIMPQSNEPGGVRLQGSSIQTLKMEDITAIEKLQSKNINGLSPVVSTSGQAIKGAYNWPTTITGVSPDYLNIRQLKLKDGILFSERDVKSFAKVCILGQTVIDNLFPDGSNPIGQIIRFKSIPFQVIGVLEPKGQSNFGQDQDDIVVAPYTTVQKRITATNYLQSIYASATSEATSDAATTEISAAVRESHRLTPAESDDFQVRTQAELISTISATSSMLTVLLTAIAGISLFIGGIGIMNIMYVSVTERTREIGLRMSIGARGQDVLMQFLIEAILISITGGVIGVILGVSSAYLISYFLNWPVLISESSIVISFIVCAVTGVFFGYYPAKKASNLDPIDALRYE</sequence>
<dbReference type="RefSeq" id="WP_269414614.1">
    <property type="nucleotide sequence ID" value="NZ_JAPWGL010000002.1"/>
</dbReference>
<dbReference type="InterPro" id="IPR050250">
    <property type="entry name" value="Macrolide_Exporter_MacB"/>
</dbReference>
<evidence type="ECO:0000256" key="3">
    <source>
        <dbReference type="ARBA" id="ARBA00022692"/>
    </source>
</evidence>
<dbReference type="Pfam" id="PF02687">
    <property type="entry name" value="FtsX"/>
    <property type="match status" value="1"/>
</dbReference>
<feature type="domain" description="MacB-like periplasmic core" evidence="9">
    <location>
        <begin position="21"/>
        <end position="246"/>
    </location>
</feature>
<organism evidence="10 11">
    <name type="scientific">Pedobacter rhodius</name>
    <dbReference type="NCBI Taxonomy" id="3004098"/>
    <lineage>
        <taxon>Bacteria</taxon>
        <taxon>Pseudomonadati</taxon>
        <taxon>Bacteroidota</taxon>
        <taxon>Sphingobacteriia</taxon>
        <taxon>Sphingobacteriales</taxon>
        <taxon>Sphingobacteriaceae</taxon>
        <taxon>Pedobacter</taxon>
    </lineage>
</organism>
<reference evidence="10" key="1">
    <citation type="submission" date="2022-12" db="EMBL/GenBank/DDBJ databases">
        <title>Genome sequence of SJ11.</title>
        <authorList>
            <person name="Woo H."/>
        </authorList>
    </citation>
    <scope>NUCLEOTIDE SEQUENCE</scope>
    <source>
        <strain evidence="10">SJ11</strain>
    </source>
</reference>
<dbReference type="PANTHER" id="PTHR30572">
    <property type="entry name" value="MEMBRANE COMPONENT OF TRANSPORTER-RELATED"/>
    <property type="match status" value="1"/>
</dbReference>
<dbReference type="InterPro" id="IPR025857">
    <property type="entry name" value="MacB_PCD"/>
</dbReference>
<comment type="caution">
    <text evidence="10">The sequence shown here is derived from an EMBL/GenBank/DDBJ whole genome shotgun (WGS) entry which is preliminary data.</text>
</comment>
<evidence type="ECO:0000259" key="9">
    <source>
        <dbReference type="Pfam" id="PF12704"/>
    </source>
</evidence>
<evidence type="ECO:0000256" key="7">
    <source>
        <dbReference type="SAM" id="Phobius"/>
    </source>
</evidence>
<feature type="transmembrane region" description="Helical" evidence="7">
    <location>
        <begin position="328"/>
        <end position="361"/>
    </location>
</feature>
<evidence type="ECO:0000256" key="4">
    <source>
        <dbReference type="ARBA" id="ARBA00022989"/>
    </source>
</evidence>
<dbReference type="Pfam" id="PF12704">
    <property type="entry name" value="MacB_PCD"/>
    <property type="match status" value="1"/>
</dbReference>
<comment type="subcellular location">
    <subcellularLocation>
        <location evidence="1">Cell membrane</location>
        <topology evidence="1">Multi-pass membrane protein</topology>
    </subcellularLocation>
</comment>
<gene>
    <name evidence="10" type="ORF">O0931_05780</name>
</gene>
<dbReference type="PANTHER" id="PTHR30572:SF4">
    <property type="entry name" value="ABC TRANSPORTER PERMEASE YTRF"/>
    <property type="match status" value="1"/>
</dbReference>
<feature type="transmembrane region" description="Helical" evidence="7">
    <location>
        <begin position="280"/>
        <end position="307"/>
    </location>
</feature>
<dbReference type="EMBL" id="JAPWGL010000002">
    <property type="protein sequence ID" value="MCZ4222803.1"/>
    <property type="molecule type" value="Genomic_DNA"/>
</dbReference>
<evidence type="ECO:0000313" key="10">
    <source>
        <dbReference type="EMBL" id="MCZ4222803.1"/>
    </source>
</evidence>
<evidence type="ECO:0000256" key="5">
    <source>
        <dbReference type="ARBA" id="ARBA00023136"/>
    </source>
</evidence>